<gene>
    <name evidence="1" type="ORF">METZ01_LOCUS506719</name>
</gene>
<dbReference type="InterPro" id="IPR051781">
    <property type="entry name" value="Metallo-dep_Hydrolase"/>
</dbReference>
<dbReference type="SUPFAM" id="SSF51338">
    <property type="entry name" value="Composite domain of metallo-dependent hydrolases"/>
    <property type="match status" value="1"/>
</dbReference>
<dbReference type="Gene3D" id="2.30.40.10">
    <property type="entry name" value="Urease, subunit C, domain 1"/>
    <property type="match status" value="1"/>
</dbReference>
<accession>A0A383EBX3</accession>
<evidence type="ECO:0008006" key="2">
    <source>
        <dbReference type="Google" id="ProtNLM"/>
    </source>
</evidence>
<dbReference type="AlphaFoldDB" id="A0A383EBX3"/>
<dbReference type="PANTHER" id="PTHR43135">
    <property type="entry name" value="ALPHA-D-RIBOSE 1-METHYLPHOSPHONATE 5-TRIPHOSPHATE DIPHOSPHATASE"/>
    <property type="match status" value="1"/>
</dbReference>
<dbReference type="Gene3D" id="3.20.20.140">
    <property type="entry name" value="Metal-dependent hydrolases"/>
    <property type="match status" value="1"/>
</dbReference>
<evidence type="ECO:0000313" key="1">
    <source>
        <dbReference type="EMBL" id="SVE53865.1"/>
    </source>
</evidence>
<dbReference type="GO" id="GO:0016810">
    <property type="term" value="F:hydrolase activity, acting on carbon-nitrogen (but not peptide) bonds"/>
    <property type="evidence" value="ECO:0007669"/>
    <property type="project" value="InterPro"/>
</dbReference>
<protein>
    <recommendedName>
        <fullName evidence="2">Amidohydrolase-related domain-containing protein</fullName>
    </recommendedName>
</protein>
<dbReference type="SUPFAM" id="SSF51556">
    <property type="entry name" value="Metallo-dependent hydrolases"/>
    <property type="match status" value="1"/>
</dbReference>
<organism evidence="1">
    <name type="scientific">marine metagenome</name>
    <dbReference type="NCBI Taxonomy" id="408172"/>
    <lineage>
        <taxon>unclassified sequences</taxon>
        <taxon>metagenomes</taxon>
        <taxon>ecological metagenomes</taxon>
    </lineage>
</organism>
<dbReference type="PANTHER" id="PTHR43135:SF3">
    <property type="entry name" value="ALPHA-D-RIBOSE 1-METHYLPHOSPHONATE 5-TRIPHOSPHATE DIPHOSPHATASE"/>
    <property type="match status" value="1"/>
</dbReference>
<dbReference type="InterPro" id="IPR032466">
    <property type="entry name" value="Metal_Hydrolase"/>
</dbReference>
<sequence length="231" mass="25418">RIEIEFDRDIPTGLMALTGARVITMNGSEILEQGDILIRNNRIEKVGSSGTIPIPPEAVRLDVSGKTILPGFVDTHAHLRGAFNVHRSQTWSYAANLAYGVTTARDPQTGSSDVLTYEDMVRAGRMLGPRIYSTGQGVFSGEGISSLEDARDVLKRYSDYFDTKTIKMYGAGNREVRQWIIQAAHELELMPTTEGSLDLRLNMTMAQDGYSGTEHNLPGVPLFKDVVELVA</sequence>
<proteinExistence type="predicted"/>
<reference evidence="1" key="1">
    <citation type="submission" date="2018-05" db="EMBL/GenBank/DDBJ databases">
        <authorList>
            <person name="Lanie J.A."/>
            <person name="Ng W.-L."/>
            <person name="Kazmierczak K.M."/>
            <person name="Andrzejewski T.M."/>
            <person name="Davidsen T.M."/>
            <person name="Wayne K.J."/>
            <person name="Tettelin H."/>
            <person name="Glass J.I."/>
            <person name="Rusch D."/>
            <person name="Podicherti R."/>
            <person name="Tsui H.-C.T."/>
            <person name="Winkler M.E."/>
        </authorList>
    </citation>
    <scope>NUCLEOTIDE SEQUENCE</scope>
</reference>
<dbReference type="EMBL" id="UINC01224300">
    <property type="protein sequence ID" value="SVE53865.1"/>
    <property type="molecule type" value="Genomic_DNA"/>
</dbReference>
<feature type="non-terminal residue" evidence="1">
    <location>
        <position position="231"/>
    </location>
</feature>
<dbReference type="InterPro" id="IPR011059">
    <property type="entry name" value="Metal-dep_hydrolase_composite"/>
</dbReference>
<name>A0A383EBX3_9ZZZZ</name>
<feature type="non-terminal residue" evidence="1">
    <location>
        <position position="1"/>
    </location>
</feature>